<sequence length="129" mass="14404">MPSHWPSELRLSRDRAMLTVTFDDAAFRLPAEYLRVSSPSAEVRGHGPGQAVTVSGKREVAILGVEPVGRYAVKLVFDDMHASGIYTWDYLHELGRDQTARWEAYLAELATKNLSRDPPVRGSTPRAPR</sequence>
<gene>
    <name evidence="4" type="ORF">FHS82_000326</name>
</gene>
<comment type="caution">
    <text evidence="4">The sequence shown here is derived from an EMBL/GenBank/DDBJ whole genome shotgun (WGS) entry which is preliminary data.</text>
</comment>
<keyword evidence="2" id="KW-0408">Iron</keyword>
<evidence type="ECO:0000259" key="3">
    <source>
        <dbReference type="Pfam" id="PF06155"/>
    </source>
</evidence>
<proteinExistence type="predicted"/>
<dbReference type="Proteomes" id="UP001429580">
    <property type="component" value="Unassembled WGS sequence"/>
</dbReference>
<organism evidence="4 5">
    <name type="scientific">Pseudochelatococcus lubricantis</name>
    <dbReference type="NCBI Taxonomy" id="1538102"/>
    <lineage>
        <taxon>Bacteria</taxon>
        <taxon>Pseudomonadati</taxon>
        <taxon>Pseudomonadota</taxon>
        <taxon>Alphaproteobacteria</taxon>
        <taxon>Hyphomicrobiales</taxon>
        <taxon>Chelatococcaceae</taxon>
        <taxon>Pseudochelatococcus</taxon>
    </lineage>
</organism>
<evidence type="ECO:0000256" key="1">
    <source>
        <dbReference type="ARBA" id="ARBA00022723"/>
    </source>
</evidence>
<dbReference type="Pfam" id="PF06155">
    <property type="entry name" value="GBBH-like_N"/>
    <property type="match status" value="1"/>
</dbReference>
<dbReference type="PANTHER" id="PTHR35303:SF5">
    <property type="entry name" value="OS02G0197800 PROTEIN"/>
    <property type="match status" value="1"/>
</dbReference>
<dbReference type="InterPro" id="IPR038492">
    <property type="entry name" value="GBBH-like_N_sf"/>
</dbReference>
<dbReference type="RefSeq" id="WP_166948058.1">
    <property type="nucleotide sequence ID" value="NZ_JAASQI010000001.1"/>
</dbReference>
<protein>
    <submittedName>
        <fullName evidence="4">DUF971 family protein</fullName>
    </submittedName>
</protein>
<evidence type="ECO:0000256" key="2">
    <source>
        <dbReference type="ARBA" id="ARBA00023004"/>
    </source>
</evidence>
<dbReference type="PANTHER" id="PTHR35303">
    <property type="entry name" value="OS02G0197800 PROTEIN"/>
    <property type="match status" value="1"/>
</dbReference>
<keyword evidence="5" id="KW-1185">Reference proteome</keyword>
<name>A0ABX0UU71_9HYPH</name>
<dbReference type="Gene3D" id="3.30.2020.30">
    <property type="match status" value="1"/>
</dbReference>
<reference evidence="4 5" key="1">
    <citation type="submission" date="2020-03" db="EMBL/GenBank/DDBJ databases">
        <title>Genomic Encyclopedia of Type Strains, Phase IV (KMG-IV): sequencing the most valuable type-strain genomes for metagenomic binning, comparative biology and taxonomic classification.</title>
        <authorList>
            <person name="Goeker M."/>
        </authorList>
    </citation>
    <scope>NUCLEOTIDE SEQUENCE [LARGE SCALE GENOMIC DNA]</scope>
    <source>
        <strain evidence="4 5">DSM 103870</strain>
    </source>
</reference>
<keyword evidence="1" id="KW-0479">Metal-binding</keyword>
<accession>A0ABX0UU71</accession>
<dbReference type="InterPro" id="IPR010376">
    <property type="entry name" value="GBBH-like_N"/>
</dbReference>
<feature type="domain" description="Gamma-butyrobetaine hydroxylase-like N-terminal" evidence="3">
    <location>
        <begin position="10"/>
        <end position="92"/>
    </location>
</feature>
<dbReference type="EMBL" id="JAASQI010000001">
    <property type="protein sequence ID" value="NIJ56513.1"/>
    <property type="molecule type" value="Genomic_DNA"/>
</dbReference>
<evidence type="ECO:0000313" key="5">
    <source>
        <dbReference type="Proteomes" id="UP001429580"/>
    </source>
</evidence>
<evidence type="ECO:0000313" key="4">
    <source>
        <dbReference type="EMBL" id="NIJ56513.1"/>
    </source>
</evidence>